<evidence type="ECO:0000313" key="4">
    <source>
        <dbReference type="EMBL" id="CAD8976919.1"/>
    </source>
</evidence>
<protein>
    <recommendedName>
        <fullName evidence="3">Fe2OG dioxygenase domain-containing protein</fullName>
    </recommendedName>
</protein>
<evidence type="ECO:0000256" key="1">
    <source>
        <dbReference type="RuleBase" id="RU003682"/>
    </source>
</evidence>
<evidence type="ECO:0000259" key="3">
    <source>
        <dbReference type="PROSITE" id="PS51471"/>
    </source>
</evidence>
<evidence type="ECO:0000256" key="2">
    <source>
        <dbReference type="SAM" id="MobiDB-lite"/>
    </source>
</evidence>
<gene>
    <name evidence="4" type="ORF">HAND00432_LOCUS27927</name>
</gene>
<reference evidence="4" key="1">
    <citation type="submission" date="2021-01" db="EMBL/GenBank/DDBJ databases">
        <authorList>
            <person name="Corre E."/>
            <person name="Pelletier E."/>
            <person name="Niang G."/>
            <person name="Scheremetjew M."/>
            <person name="Finn R."/>
            <person name="Kale V."/>
            <person name="Holt S."/>
            <person name="Cochrane G."/>
            <person name="Meng A."/>
            <person name="Brown T."/>
            <person name="Cohen L."/>
        </authorList>
    </citation>
    <scope>NUCLEOTIDE SEQUENCE</scope>
    <source>
        <strain evidence="4">CCMP644</strain>
    </source>
</reference>
<dbReference type="GO" id="GO:0016491">
    <property type="term" value="F:oxidoreductase activity"/>
    <property type="evidence" value="ECO:0007669"/>
    <property type="project" value="UniProtKB-KW"/>
</dbReference>
<keyword evidence="1" id="KW-0560">Oxidoreductase</keyword>
<name>A0A6U5B762_HEMAN</name>
<dbReference type="PROSITE" id="PS51471">
    <property type="entry name" value="FE2OG_OXY"/>
    <property type="match status" value="1"/>
</dbReference>
<comment type="similarity">
    <text evidence="1">Belongs to the iron/ascorbate-dependent oxidoreductase family.</text>
</comment>
<feature type="region of interest" description="Disordered" evidence="2">
    <location>
        <begin position="1"/>
        <end position="31"/>
    </location>
</feature>
<keyword evidence="1" id="KW-0408">Iron</keyword>
<dbReference type="InterPro" id="IPR005123">
    <property type="entry name" value="Oxoglu/Fe-dep_dioxygenase_dom"/>
</dbReference>
<dbReference type="Gene3D" id="2.60.120.620">
    <property type="entry name" value="q2cbj1_9rhob like domain"/>
    <property type="match status" value="1"/>
</dbReference>
<keyword evidence="1" id="KW-0479">Metal-binding</keyword>
<dbReference type="EMBL" id="HBFX01046432">
    <property type="protein sequence ID" value="CAD8976919.1"/>
    <property type="molecule type" value="Transcribed_RNA"/>
</dbReference>
<organism evidence="4">
    <name type="scientific">Hemiselmis andersenii</name>
    <name type="common">Cryptophyte alga</name>
    <dbReference type="NCBI Taxonomy" id="464988"/>
    <lineage>
        <taxon>Eukaryota</taxon>
        <taxon>Cryptophyceae</taxon>
        <taxon>Cryptomonadales</taxon>
        <taxon>Hemiselmidaceae</taxon>
        <taxon>Hemiselmis</taxon>
    </lineage>
</organism>
<dbReference type="GO" id="GO:0046872">
    <property type="term" value="F:metal ion binding"/>
    <property type="evidence" value="ECO:0007669"/>
    <property type="project" value="UniProtKB-KW"/>
</dbReference>
<feature type="domain" description="Fe2OG dioxygenase" evidence="3">
    <location>
        <begin position="196"/>
        <end position="290"/>
    </location>
</feature>
<sequence>MQQQQGVGRPPKKQQQPRGVGRPRKRKQFSRGVIAIQEVQKMQPRALLMMEGCADHDGAPHWLLPRDEGAPNWWVHDVGSSLDSVPAVCCPMSEDLQHALRQLRGDASLAALWGPNSESQHFVTPPTWRQKRQRQPYSDTILPGWRIDVPGGGCQRDGVGPLVMRVFRLALGHVPGGKLWCGELGMFIGADDVVLGANHVRPELKDYGHIWVGRVQGQERVKPHTDASALTLNVVLQGAKKGGELRLGKDSNVTLPPNVTLTVFCGDLWHQGTRVLDGTRYVLTAAFYLPDQRIPMPQHCARRE</sequence>
<accession>A0A6U5B762</accession>
<proteinExistence type="inferred from homology"/>
<dbReference type="AlphaFoldDB" id="A0A6U5B762"/>